<dbReference type="CDD" id="cd03789">
    <property type="entry name" value="GT9_LPS_heptosyltransferase"/>
    <property type="match status" value="1"/>
</dbReference>
<dbReference type="GO" id="GO:0009244">
    <property type="term" value="P:lipopolysaccharide core region biosynthetic process"/>
    <property type="evidence" value="ECO:0007669"/>
    <property type="project" value="TreeGrafter"/>
</dbReference>
<dbReference type="PANTHER" id="PTHR30160">
    <property type="entry name" value="TETRAACYLDISACCHARIDE 4'-KINASE-RELATED"/>
    <property type="match status" value="1"/>
</dbReference>
<organism evidence="3 4">
    <name type="scientific">candidate division TA06 bacterium</name>
    <dbReference type="NCBI Taxonomy" id="2250710"/>
    <lineage>
        <taxon>Bacteria</taxon>
        <taxon>Bacteria division TA06</taxon>
    </lineage>
</organism>
<name>A0A933IBK3_UNCT6</name>
<protein>
    <submittedName>
        <fullName evidence="3">Glycosyltransferase family 9 protein</fullName>
    </submittedName>
</protein>
<sequence>MRYKPAEKIFKKAMIGLFSAFLPDVLYSPDQVKLDSVKSILVIRQHDQLGDLILTTPVYRALRQRFPQARITAMARYYTHPVLHNNPNIDRVLVYPEKLKLATPKRLFQLLKGLRQSYDLCIVLNTVSHSLSSDVLGLLSGARYRLGTSELPFYDFRPNLFYNILSAPPTFPLHETKRSLLITERLGITTDDLSEEVCLTPEEQEQGRKLLWDRHLIPEKTIGLNLGAYNMPNRWPYRKYAALADWLASEFGFQIAVFWGPRENNLGERFLGAVNVKVTALPGLDVRQLAGVLRQLRLVVCNNTGIMHLSAAVGAPTFAIFGQNDPELWRPLNKNFYGVRGLDKTCASAELEVVQSGIKRMLDRMDSIT</sequence>
<dbReference type="Proteomes" id="UP000736328">
    <property type="component" value="Unassembled WGS sequence"/>
</dbReference>
<evidence type="ECO:0000313" key="3">
    <source>
        <dbReference type="EMBL" id="MBI4727259.1"/>
    </source>
</evidence>
<evidence type="ECO:0000256" key="2">
    <source>
        <dbReference type="ARBA" id="ARBA00022679"/>
    </source>
</evidence>
<dbReference type="AlphaFoldDB" id="A0A933IBK3"/>
<keyword evidence="1" id="KW-0328">Glycosyltransferase</keyword>
<reference evidence="3" key="1">
    <citation type="submission" date="2020-07" db="EMBL/GenBank/DDBJ databases">
        <title>Huge and variable diversity of episymbiotic CPR bacteria and DPANN archaea in groundwater ecosystems.</title>
        <authorList>
            <person name="He C.Y."/>
            <person name="Keren R."/>
            <person name="Whittaker M."/>
            <person name="Farag I.F."/>
            <person name="Doudna J."/>
            <person name="Cate J.H.D."/>
            <person name="Banfield J.F."/>
        </authorList>
    </citation>
    <scope>NUCLEOTIDE SEQUENCE</scope>
    <source>
        <strain evidence="3">NC_groundwater_1520_Pr4_B-0.1um_53_5</strain>
    </source>
</reference>
<gene>
    <name evidence="3" type="ORF">HY768_08590</name>
</gene>
<dbReference type="GO" id="GO:0005829">
    <property type="term" value="C:cytosol"/>
    <property type="evidence" value="ECO:0007669"/>
    <property type="project" value="TreeGrafter"/>
</dbReference>
<proteinExistence type="predicted"/>
<dbReference type="EMBL" id="JACQXR010000113">
    <property type="protein sequence ID" value="MBI4727259.1"/>
    <property type="molecule type" value="Genomic_DNA"/>
</dbReference>
<keyword evidence="2" id="KW-0808">Transferase</keyword>
<comment type="caution">
    <text evidence="3">The sequence shown here is derived from an EMBL/GenBank/DDBJ whole genome shotgun (WGS) entry which is preliminary data.</text>
</comment>
<evidence type="ECO:0000313" key="4">
    <source>
        <dbReference type="Proteomes" id="UP000736328"/>
    </source>
</evidence>
<dbReference type="Pfam" id="PF01075">
    <property type="entry name" value="Glyco_transf_9"/>
    <property type="match status" value="1"/>
</dbReference>
<evidence type="ECO:0000256" key="1">
    <source>
        <dbReference type="ARBA" id="ARBA00022676"/>
    </source>
</evidence>
<dbReference type="InterPro" id="IPR002201">
    <property type="entry name" value="Glyco_trans_9"/>
</dbReference>
<dbReference type="Gene3D" id="3.40.50.2000">
    <property type="entry name" value="Glycogen Phosphorylase B"/>
    <property type="match status" value="2"/>
</dbReference>
<accession>A0A933IBK3</accession>
<dbReference type="GO" id="GO:0008713">
    <property type="term" value="F:ADP-heptose-lipopolysaccharide heptosyltransferase activity"/>
    <property type="evidence" value="ECO:0007669"/>
    <property type="project" value="TreeGrafter"/>
</dbReference>
<dbReference type="InterPro" id="IPR051199">
    <property type="entry name" value="LPS_LOS_Heptosyltrfase"/>
</dbReference>
<dbReference type="SUPFAM" id="SSF53756">
    <property type="entry name" value="UDP-Glycosyltransferase/glycogen phosphorylase"/>
    <property type="match status" value="1"/>
</dbReference>